<dbReference type="InterPro" id="IPR000014">
    <property type="entry name" value="PAS"/>
</dbReference>
<dbReference type="InterPro" id="IPR035965">
    <property type="entry name" value="PAS-like_dom_sf"/>
</dbReference>
<dbReference type="Pfam" id="PF08447">
    <property type="entry name" value="PAS_3"/>
    <property type="match status" value="1"/>
</dbReference>
<dbReference type="EC" id="2.7.11.1" evidence="8"/>
<dbReference type="SUPFAM" id="SSF55785">
    <property type="entry name" value="PYP-like sensor domain (PAS domain)"/>
    <property type="match status" value="2"/>
</dbReference>
<keyword evidence="9" id="KW-1185">Reference proteome</keyword>
<dbReference type="RefSeq" id="WP_145416587.1">
    <property type="nucleotide sequence ID" value="NZ_CP036526.1"/>
</dbReference>
<dbReference type="PROSITE" id="PS50011">
    <property type="entry name" value="PROTEIN_KINASE_DOM"/>
    <property type="match status" value="1"/>
</dbReference>
<sequence length="755" mass="84182">MRSLLDTIDDDGSLAKRLAEMPADAKTITLAISQFRNTLQHPSWADDEQLPLFSEVDTDSLNETIDGGPIEGAKPIDDGFVPPRRIRSLNDAANDDDDDVEYRLIGKLGSGGTGIVYQAHQRAIDREVAIKVLRSELAADPSSRSRFLAEARVIGALDHPNVIALHDLCIDDKGQLFYAMKRIDGTSWDLQIDEMDVEKNLSILLRVADAIRYAHSQGWIHRDLKPENVMLGRFGEVLVADWGLAVNCFPHQEHREHLVAQASSAIGGTPAYMSPELASGNVASLGFATDVYLLGAILYQILSGHPPHHGSNLLDCIQAAARNDIRSTDAQGELVDVALRAMATRPEDRYASVEDFVAAIEIRRTHEESERLVRRAKRRAWDTPPEDSDDPYEKLGSAITLTNEAMELWPENRRAAETLRRLQVDFARIAANQGDLDLSIRLYESAGEGESEAAARIRADRDRRDKARENQAKFSALFTFSPEAGLLIRWSDKVVIEVNDACTELLGYEKEELVGQVISKLTIWACPSRRQIFVEELAKNGRIDNFETQFLHRCATMQDPECEKFALNKQRTADGAELSGAESDGVGPDGMMPEGIMIAQPIDVLISARTVEVGGEEMLLSTIRDISKRREIERDLEQSRQRLKDLQRLAGLGTWSYDPVADEIRWSSETYRITGRDPAKGAPSLRELMNLVHPDDRLILNDAITMAMQNGASYQIRFRQKDDTGVYRNLLARGQGDVNEFGQTVDLYGVLMPAR</sequence>
<dbReference type="Gene3D" id="3.30.450.20">
    <property type="entry name" value="PAS domain"/>
    <property type="match status" value="2"/>
</dbReference>
<dbReference type="EMBL" id="CP036526">
    <property type="protein sequence ID" value="QDT09109.1"/>
    <property type="molecule type" value="Genomic_DNA"/>
</dbReference>
<evidence type="ECO:0000256" key="2">
    <source>
        <dbReference type="ARBA" id="ARBA00022741"/>
    </source>
</evidence>
<dbReference type="Pfam" id="PF13426">
    <property type="entry name" value="PAS_9"/>
    <property type="match status" value="1"/>
</dbReference>
<evidence type="ECO:0000259" key="7">
    <source>
        <dbReference type="PROSITE" id="PS50112"/>
    </source>
</evidence>
<feature type="domain" description="PAS" evidence="7">
    <location>
        <begin position="470"/>
        <end position="516"/>
    </location>
</feature>
<dbReference type="AlphaFoldDB" id="A0A517NPR5"/>
<dbReference type="InterPro" id="IPR013655">
    <property type="entry name" value="PAS_fold_3"/>
</dbReference>
<dbReference type="InterPro" id="IPR000719">
    <property type="entry name" value="Prot_kinase_dom"/>
</dbReference>
<dbReference type="PANTHER" id="PTHR43289:SF6">
    <property type="entry name" value="SERINE_THREONINE-PROTEIN KINASE NEKL-3"/>
    <property type="match status" value="1"/>
</dbReference>
<evidence type="ECO:0000256" key="5">
    <source>
        <dbReference type="PROSITE-ProRule" id="PRU10141"/>
    </source>
</evidence>
<dbReference type="Pfam" id="PF00069">
    <property type="entry name" value="Pkinase"/>
    <property type="match status" value="1"/>
</dbReference>
<dbReference type="Proteomes" id="UP000319817">
    <property type="component" value="Chromosome"/>
</dbReference>
<dbReference type="Gene3D" id="3.30.200.20">
    <property type="entry name" value="Phosphorylase Kinase, domain 1"/>
    <property type="match status" value="1"/>
</dbReference>
<feature type="binding site" evidence="5">
    <location>
        <position position="131"/>
    </location>
    <ligand>
        <name>ATP</name>
        <dbReference type="ChEBI" id="CHEBI:30616"/>
    </ligand>
</feature>
<gene>
    <name evidence="8" type="primary">pknD_2</name>
    <name evidence="8" type="ORF">K239x_10540</name>
</gene>
<evidence type="ECO:0000313" key="9">
    <source>
        <dbReference type="Proteomes" id="UP000319817"/>
    </source>
</evidence>
<dbReference type="PROSITE" id="PS50112">
    <property type="entry name" value="PAS"/>
    <property type="match status" value="1"/>
</dbReference>
<dbReference type="NCBIfam" id="TIGR00229">
    <property type="entry name" value="sensory_box"/>
    <property type="match status" value="1"/>
</dbReference>
<evidence type="ECO:0000256" key="4">
    <source>
        <dbReference type="ARBA" id="ARBA00022840"/>
    </source>
</evidence>
<name>A0A517NPR5_9BACT</name>
<feature type="domain" description="Protein kinase" evidence="6">
    <location>
        <begin position="102"/>
        <end position="369"/>
    </location>
</feature>
<keyword evidence="3 8" id="KW-0418">Kinase</keyword>
<dbReference type="InterPro" id="IPR017441">
    <property type="entry name" value="Protein_kinase_ATP_BS"/>
</dbReference>
<reference evidence="8 9" key="1">
    <citation type="submission" date="2019-02" db="EMBL/GenBank/DDBJ databases">
        <title>Deep-cultivation of Planctomycetes and their phenomic and genomic characterization uncovers novel biology.</title>
        <authorList>
            <person name="Wiegand S."/>
            <person name="Jogler M."/>
            <person name="Boedeker C."/>
            <person name="Pinto D."/>
            <person name="Vollmers J."/>
            <person name="Rivas-Marin E."/>
            <person name="Kohn T."/>
            <person name="Peeters S.H."/>
            <person name="Heuer A."/>
            <person name="Rast P."/>
            <person name="Oberbeckmann S."/>
            <person name="Bunk B."/>
            <person name="Jeske O."/>
            <person name="Meyerdierks A."/>
            <person name="Storesund J.E."/>
            <person name="Kallscheuer N."/>
            <person name="Luecker S."/>
            <person name="Lage O.M."/>
            <person name="Pohl T."/>
            <person name="Merkel B.J."/>
            <person name="Hornburger P."/>
            <person name="Mueller R.-W."/>
            <person name="Bruemmer F."/>
            <person name="Labrenz M."/>
            <person name="Spormann A.M."/>
            <person name="Op den Camp H."/>
            <person name="Overmann J."/>
            <person name="Amann R."/>
            <person name="Jetten M.S.M."/>
            <person name="Mascher T."/>
            <person name="Medema M.H."/>
            <person name="Devos D.P."/>
            <person name="Kaster A.-K."/>
            <person name="Ovreas L."/>
            <person name="Rohde M."/>
            <person name="Galperin M.Y."/>
            <person name="Jogler C."/>
        </authorList>
    </citation>
    <scope>NUCLEOTIDE SEQUENCE [LARGE SCALE GENOMIC DNA]</scope>
    <source>
        <strain evidence="8 9">K23_9</strain>
    </source>
</reference>
<dbReference type="CDD" id="cd14014">
    <property type="entry name" value="STKc_PknB_like"/>
    <property type="match status" value="1"/>
</dbReference>
<keyword evidence="1 8" id="KW-0808">Transferase</keyword>
<dbReference type="PROSITE" id="PS00107">
    <property type="entry name" value="PROTEIN_KINASE_ATP"/>
    <property type="match status" value="1"/>
</dbReference>
<dbReference type="InterPro" id="IPR011009">
    <property type="entry name" value="Kinase-like_dom_sf"/>
</dbReference>
<dbReference type="SMART" id="SM00220">
    <property type="entry name" value="S_TKc"/>
    <property type="match status" value="1"/>
</dbReference>
<dbReference type="SUPFAM" id="SSF56112">
    <property type="entry name" value="Protein kinase-like (PK-like)"/>
    <property type="match status" value="1"/>
</dbReference>
<evidence type="ECO:0000256" key="1">
    <source>
        <dbReference type="ARBA" id="ARBA00022679"/>
    </source>
</evidence>
<dbReference type="Gene3D" id="1.10.510.10">
    <property type="entry name" value="Transferase(Phosphotransferase) domain 1"/>
    <property type="match status" value="1"/>
</dbReference>
<dbReference type="GO" id="GO:0004674">
    <property type="term" value="F:protein serine/threonine kinase activity"/>
    <property type="evidence" value="ECO:0007669"/>
    <property type="project" value="UniProtKB-EC"/>
</dbReference>
<keyword evidence="2 5" id="KW-0547">Nucleotide-binding</keyword>
<evidence type="ECO:0000256" key="3">
    <source>
        <dbReference type="ARBA" id="ARBA00022777"/>
    </source>
</evidence>
<keyword evidence="4 5" id="KW-0067">ATP-binding</keyword>
<protein>
    <submittedName>
        <fullName evidence="8">Serine/threonine-protein kinase PknD</fullName>
        <ecNumber evidence="8">2.7.11.1</ecNumber>
    </submittedName>
</protein>
<accession>A0A517NPR5</accession>
<organism evidence="8 9">
    <name type="scientific">Stieleria marina</name>
    <dbReference type="NCBI Taxonomy" id="1930275"/>
    <lineage>
        <taxon>Bacteria</taxon>
        <taxon>Pseudomonadati</taxon>
        <taxon>Planctomycetota</taxon>
        <taxon>Planctomycetia</taxon>
        <taxon>Pirellulales</taxon>
        <taxon>Pirellulaceae</taxon>
        <taxon>Stieleria</taxon>
    </lineage>
</organism>
<dbReference type="GO" id="GO:0005524">
    <property type="term" value="F:ATP binding"/>
    <property type="evidence" value="ECO:0007669"/>
    <property type="project" value="UniProtKB-UniRule"/>
</dbReference>
<evidence type="ECO:0000259" key="6">
    <source>
        <dbReference type="PROSITE" id="PS50011"/>
    </source>
</evidence>
<dbReference type="PANTHER" id="PTHR43289">
    <property type="entry name" value="MITOGEN-ACTIVATED PROTEIN KINASE KINASE KINASE 20-RELATED"/>
    <property type="match status" value="1"/>
</dbReference>
<evidence type="ECO:0000313" key="8">
    <source>
        <dbReference type="EMBL" id="QDT09109.1"/>
    </source>
</evidence>
<dbReference type="OrthoDB" id="279610at2"/>
<proteinExistence type="predicted"/>
<dbReference type="CDD" id="cd00130">
    <property type="entry name" value="PAS"/>
    <property type="match status" value="1"/>
</dbReference>